<evidence type="ECO:0000313" key="1">
    <source>
        <dbReference type="EMBL" id="EUA07130.1"/>
    </source>
</evidence>
<dbReference type="PATRIC" id="fig|1299334.3.peg.10239"/>
<dbReference type="SUPFAM" id="SSF55781">
    <property type="entry name" value="GAF domain-like"/>
    <property type="match status" value="1"/>
</dbReference>
<gene>
    <name evidence="1" type="ORF">I553_0661</name>
</gene>
<name>X7YL65_MYCXE</name>
<sequence length="104" mass="11153">MTDSTHGPNAVRDVVGADRELALLRELIQAASSGPGVEPLAAAAARMITAATGTDVCFVHVLDDTDRSLTLAGRPHRSTARWERSDCRWVPAFQAGWPGIGSRW</sequence>
<dbReference type="EC" id="2.7.3.-" evidence="1"/>
<keyword evidence="1" id="KW-0418">Kinase</keyword>
<protein>
    <submittedName>
        <fullName evidence="1">Sensor histidine kinase domain protein</fullName>
        <ecNumber evidence="1">2.7.3.-</ecNumber>
    </submittedName>
</protein>
<comment type="caution">
    <text evidence="1">The sequence shown here is derived from an EMBL/GenBank/DDBJ whole genome shotgun (WGS) entry which is preliminary data.</text>
</comment>
<dbReference type="GO" id="GO:0016301">
    <property type="term" value="F:kinase activity"/>
    <property type="evidence" value="ECO:0007669"/>
    <property type="project" value="UniProtKB-KW"/>
</dbReference>
<accession>X7YL65</accession>
<dbReference type="AlphaFoldDB" id="X7YL65"/>
<dbReference type="EMBL" id="JAOB01000093">
    <property type="protein sequence ID" value="EUA07130.1"/>
    <property type="molecule type" value="Genomic_DNA"/>
</dbReference>
<proteinExistence type="predicted"/>
<keyword evidence="1" id="KW-0808">Transferase</keyword>
<organism evidence="1">
    <name type="scientific">Mycobacterium xenopi 4042</name>
    <dbReference type="NCBI Taxonomy" id="1299334"/>
    <lineage>
        <taxon>Bacteria</taxon>
        <taxon>Bacillati</taxon>
        <taxon>Actinomycetota</taxon>
        <taxon>Actinomycetes</taxon>
        <taxon>Mycobacteriales</taxon>
        <taxon>Mycobacteriaceae</taxon>
        <taxon>Mycobacterium</taxon>
    </lineage>
</organism>
<reference evidence="1" key="1">
    <citation type="submission" date="2014-01" db="EMBL/GenBank/DDBJ databases">
        <authorList>
            <person name="Brown-Elliot B."/>
            <person name="Wallace R."/>
            <person name="Lenaerts A."/>
            <person name="Ordway D."/>
            <person name="DeGroote M.A."/>
            <person name="Parker T."/>
            <person name="Sizemore C."/>
            <person name="Tallon L.J."/>
            <person name="Sadzewicz L.K."/>
            <person name="Sengamalay N."/>
            <person name="Fraser C.M."/>
            <person name="Hine E."/>
            <person name="Shefchek K.A."/>
            <person name="Das S.P."/>
            <person name="Tettelin H."/>
        </authorList>
    </citation>
    <scope>NUCLEOTIDE SEQUENCE [LARGE SCALE GENOMIC DNA]</scope>
    <source>
        <strain evidence="1">4042</strain>
    </source>
</reference>